<reference evidence="1" key="1">
    <citation type="submission" date="2014-09" db="EMBL/GenBank/DDBJ databases">
        <authorList>
            <person name="Magalhaes I.L.F."/>
            <person name="Oliveira U."/>
            <person name="Santos F.R."/>
            <person name="Vidigal T.H.D.A."/>
            <person name="Brescovit A.D."/>
            <person name="Santos A.J."/>
        </authorList>
    </citation>
    <scope>NUCLEOTIDE SEQUENCE</scope>
    <source>
        <tissue evidence="1">Shoot tissue taken approximately 20 cm above the soil surface</tissue>
    </source>
</reference>
<organism evidence="1">
    <name type="scientific">Arundo donax</name>
    <name type="common">Giant reed</name>
    <name type="synonym">Donax arundinaceus</name>
    <dbReference type="NCBI Taxonomy" id="35708"/>
    <lineage>
        <taxon>Eukaryota</taxon>
        <taxon>Viridiplantae</taxon>
        <taxon>Streptophyta</taxon>
        <taxon>Embryophyta</taxon>
        <taxon>Tracheophyta</taxon>
        <taxon>Spermatophyta</taxon>
        <taxon>Magnoliopsida</taxon>
        <taxon>Liliopsida</taxon>
        <taxon>Poales</taxon>
        <taxon>Poaceae</taxon>
        <taxon>PACMAD clade</taxon>
        <taxon>Arundinoideae</taxon>
        <taxon>Arundineae</taxon>
        <taxon>Arundo</taxon>
    </lineage>
</organism>
<dbReference type="AlphaFoldDB" id="A0A0A9HIL2"/>
<protein>
    <submittedName>
        <fullName evidence="1">Uncharacterized protein</fullName>
    </submittedName>
</protein>
<sequence>MFLSSVDKHPWFSSDTIDLFVLFEGFDFIVHHNVYK</sequence>
<reference evidence="1" key="2">
    <citation type="journal article" date="2015" name="Data Brief">
        <title>Shoot transcriptome of the giant reed, Arundo donax.</title>
        <authorList>
            <person name="Barrero R.A."/>
            <person name="Guerrero F.D."/>
            <person name="Moolhuijzen P."/>
            <person name="Goolsby J.A."/>
            <person name="Tidwell J."/>
            <person name="Bellgard S.E."/>
            <person name="Bellgard M.I."/>
        </authorList>
    </citation>
    <scope>NUCLEOTIDE SEQUENCE</scope>
    <source>
        <tissue evidence="1">Shoot tissue taken approximately 20 cm above the soil surface</tissue>
    </source>
</reference>
<dbReference type="EMBL" id="GBRH01163200">
    <property type="protein sequence ID" value="JAE34696.1"/>
    <property type="molecule type" value="Transcribed_RNA"/>
</dbReference>
<accession>A0A0A9HIL2</accession>
<evidence type="ECO:0000313" key="1">
    <source>
        <dbReference type="EMBL" id="JAE34696.1"/>
    </source>
</evidence>
<proteinExistence type="predicted"/>
<name>A0A0A9HIL2_ARUDO</name>